<feature type="domain" description="THIF-type NAD/FAD binding fold" evidence="1">
    <location>
        <begin position="18"/>
        <end position="158"/>
    </location>
</feature>
<keyword evidence="3" id="KW-1185">Reference proteome</keyword>
<dbReference type="Pfam" id="PF00899">
    <property type="entry name" value="ThiF"/>
    <property type="match status" value="1"/>
</dbReference>
<dbReference type="GO" id="GO:0016779">
    <property type="term" value="F:nucleotidyltransferase activity"/>
    <property type="evidence" value="ECO:0007669"/>
    <property type="project" value="UniProtKB-KW"/>
</dbReference>
<dbReference type="PANTHER" id="PTHR43267:SF3">
    <property type="entry name" value="THIF PROTEIN"/>
    <property type="match status" value="1"/>
</dbReference>
<dbReference type="InterPro" id="IPR045886">
    <property type="entry name" value="ThiF/MoeB/HesA"/>
</dbReference>
<dbReference type="EMBL" id="JBEZVI010000028">
    <property type="protein sequence ID" value="MEU3713670.1"/>
    <property type="molecule type" value="Genomic_DNA"/>
</dbReference>
<gene>
    <name evidence="2" type="ORF">AB0E61_26690</name>
</gene>
<dbReference type="Gene3D" id="3.40.50.720">
    <property type="entry name" value="NAD(P)-binding Rossmann-like Domain"/>
    <property type="match status" value="1"/>
</dbReference>
<protein>
    <submittedName>
        <fullName evidence="2">ThiF family adenylyltransferase</fullName>
    </submittedName>
</protein>
<proteinExistence type="predicted"/>
<organism evidence="2 3">
    <name type="scientific">Streptomyces catenulae</name>
    <dbReference type="NCBI Taxonomy" id="66875"/>
    <lineage>
        <taxon>Bacteria</taxon>
        <taxon>Bacillati</taxon>
        <taxon>Actinomycetota</taxon>
        <taxon>Actinomycetes</taxon>
        <taxon>Kitasatosporales</taxon>
        <taxon>Streptomycetaceae</taxon>
        <taxon>Streptomyces</taxon>
    </lineage>
</organism>
<dbReference type="RefSeq" id="WP_051739728.1">
    <property type="nucleotide sequence ID" value="NZ_JBEZVI010000028.1"/>
</dbReference>
<keyword evidence="2" id="KW-0808">Transferase</keyword>
<evidence type="ECO:0000313" key="3">
    <source>
        <dbReference type="Proteomes" id="UP001550853"/>
    </source>
</evidence>
<dbReference type="InterPro" id="IPR000594">
    <property type="entry name" value="ThiF_NAD_FAD-bd"/>
</dbReference>
<evidence type="ECO:0000313" key="2">
    <source>
        <dbReference type="EMBL" id="MEU3713670.1"/>
    </source>
</evidence>
<accession>A0ABV2Z6P9</accession>
<dbReference type="PANTHER" id="PTHR43267">
    <property type="entry name" value="TRNA THREONYLCARBAMOYLADENOSINE DEHYDRATASE"/>
    <property type="match status" value="1"/>
</dbReference>
<reference evidence="2 3" key="1">
    <citation type="submission" date="2024-06" db="EMBL/GenBank/DDBJ databases">
        <title>The Natural Products Discovery Center: Release of the First 8490 Sequenced Strains for Exploring Actinobacteria Biosynthetic Diversity.</title>
        <authorList>
            <person name="Kalkreuter E."/>
            <person name="Kautsar S.A."/>
            <person name="Yang D."/>
            <person name="Bader C.D."/>
            <person name="Teijaro C.N."/>
            <person name="Fluegel L."/>
            <person name="Davis C.M."/>
            <person name="Simpson J.R."/>
            <person name="Lauterbach L."/>
            <person name="Steele A.D."/>
            <person name="Gui C."/>
            <person name="Meng S."/>
            <person name="Li G."/>
            <person name="Viehrig K."/>
            <person name="Ye F."/>
            <person name="Su P."/>
            <person name="Kiefer A.F."/>
            <person name="Nichols A."/>
            <person name="Cepeda A.J."/>
            <person name="Yan W."/>
            <person name="Fan B."/>
            <person name="Jiang Y."/>
            <person name="Adhikari A."/>
            <person name="Zheng C.-J."/>
            <person name="Schuster L."/>
            <person name="Cowan T.M."/>
            <person name="Smanski M.J."/>
            <person name="Chevrette M.G."/>
            <person name="De Carvalho L.P.S."/>
            <person name="Shen B."/>
        </authorList>
    </citation>
    <scope>NUCLEOTIDE SEQUENCE [LARGE SCALE GENOMIC DNA]</scope>
    <source>
        <strain evidence="2 3">NPDC033039</strain>
    </source>
</reference>
<dbReference type="Proteomes" id="UP001550853">
    <property type="component" value="Unassembled WGS sequence"/>
</dbReference>
<sequence length="297" mass="32944">MRAESVIPGEFYAEFTERNRGFVPDRMQQELSRARVLIAGCGSTGGAAVEPLTRLGVQDFVLVDVGEFELNNLNRQHATFADIGSHKAEVAARRVTEINPHARVTVVTDGVTTENARRLVESCAVVIDGVDVTERSGWRAKYALHEAAARARRPVLTGYDMAGTQYIRFHDYRRPGLRPFDGKITAAMVERTMVWSLLFKAIPVRFIPLEMLRNAREHLGEEGYSVPQLVYASLQFGALSARMTAEILAGNPVRRHVVVDVHRATRRTADRWGTAVRRPLTLVGGLRELVSLARAGG</sequence>
<dbReference type="SUPFAM" id="SSF69572">
    <property type="entry name" value="Activating enzymes of the ubiquitin-like proteins"/>
    <property type="match status" value="1"/>
</dbReference>
<comment type="caution">
    <text evidence="2">The sequence shown here is derived from an EMBL/GenBank/DDBJ whole genome shotgun (WGS) entry which is preliminary data.</text>
</comment>
<keyword evidence="2" id="KW-0548">Nucleotidyltransferase</keyword>
<evidence type="ECO:0000259" key="1">
    <source>
        <dbReference type="Pfam" id="PF00899"/>
    </source>
</evidence>
<dbReference type="InterPro" id="IPR035985">
    <property type="entry name" value="Ubiquitin-activating_enz"/>
</dbReference>
<name>A0ABV2Z6P9_9ACTN</name>